<comment type="caution">
    <text evidence="2">The sequence shown here is derived from an EMBL/GenBank/DDBJ whole genome shotgun (WGS) entry which is preliminary data.</text>
</comment>
<keyword evidence="3" id="KW-1185">Reference proteome</keyword>
<feature type="region of interest" description="Disordered" evidence="1">
    <location>
        <begin position="53"/>
        <end position="79"/>
    </location>
</feature>
<evidence type="ECO:0000256" key="1">
    <source>
        <dbReference type="SAM" id="MobiDB-lite"/>
    </source>
</evidence>
<gene>
    <name evidence="2" type="ORF">A4A49_57894</name>
</gene>
<name>A0A314L4K1_NICAT</name>
<dbReference type="EMBL" id="MJEQ01000418">
    <property type="protein sequence ID" value="OIT36568.1"/>
    <property type="molecule type" value="Genomic_DNA"/>
</dbReference>
<reference evidence="2" key="1">
    <citation type="submission" date="2016-11" db="EMBL/GenBank/DDBJ databases">
        <title>The genome of Nicotiana attenuata.</title>
        <authorList>
            <person name="Xu S."/>
            <person name="Brockmoeller T."/>
            <person name="Gaquerel E."/>
            <person name="Navarro A."/>
            <person name="Kuhl H."/>
            <person name="Gase K."/>
            <person name="Ling Z."/>
            <person name="Zhou W."/>
            <person name="Kreitzer C."/>
            <person name="Stanke M."/>
            <person name="Tang H."/>
            <person name="Lyons E."/>
            <person name="Pandey P."/>
            <person name="Pandey S.P."/>
            <person name="Timmermann B."/>
            <person name="Baldwin I.T."/>
        </authorList>
    </citation>
    <scope>NUCLEOTIDE SEQUENCE [LARGE SCALE GENOMIC DNA]</scope>
    <source>
        <strain evidence="2">UT</strain>
    </source>
</reference>
<sequence length="79" mass="9188">MVSVHGRFSTQIIHMSCDQYAFLSDSKIRNKLISLLPYDREVRACDKEDKGRRNDIISLKPKSQTHENGLHKSDFRVQV</sequence>
<evidence type="ECO:0000313" key="3">
    <source>
        <dbReference type="Proteomes" id="UP000187609"/>
    </source>
</evidence>
<protein>
    <submittedName>
        <fullName evidence="2">Uncharacterized protein</fullName>
    </submittedName>
</protein>
<organism evidence="2 3">
    <name type="scientific">Nicotiana attenuata</name>
    <name type="common">Coyote tobacco</name>
    <dbReference type="NCBI Taxonomy" id="49451"/>
    <lineage>
        <taxon>Eukaryota</taxon>
        <taxon>Viridiplantae</taxon>
        <taxon>Streptophyta</taxon>
        <taxon>Embryophyta</taxon>
        <taxon>Tracheophyta</taxon>
        <taxon>Spermatophyta</taxon>
        <taxon>Magnoliopsida</taxon>
        <taxon>eudicotyledons</taxon>
        <taxon>Gunneridae</taxon>
        <taxon>Pentapetalae</taxon>
        <taxon>asterids</taxon>
        <taxon>lamiids</taxon>
        <taxon>Solanales</taxon>
        <taxon>Solanaceae</taxon>
        <taxon>Nicotianoideae</taxon>
        <taxon>Nicotianeae</taxon>
        <taxon>Nicotiana</taxon>
    </lineage>
</organism>
<dbReference type="AlphaFoldDB" id="A0A314L4K1"/>
<dbReference type="Gramene" id="OIT36568">
    <property type="protein sequence ID" value="OIT36568"/>
    <property type="gene ID" value="A4A49_57894"/>
</dbReference>
<evidence type="ECO:0000313" key="2">
    <source>
        <dbReference type="EMBL" id="OIT36568.1"/>
    </source>
</evidence>
<dbReference type="Proteomes" id="UP000187609">
    <property type="component" value="Unassembled WGS sequence"/>
</dbReference>
<proteinExistence type="predicted"/>
<accession>A0A314L4K1</accession>
<feature type="compositionally biased region" description="Basic and acidic residues" evidence="1">
    <location>
        <begin position="64"/>
        <end position="79"/>
    </location>
</feature>